<keyword evidence="2" id="KW-1185">Reference proteome</keyword>
<dbReference type="AlphaFoldDB" id="A0A512M4R8"/>
<protein>
    <submittedName>
        <fullName evidence="1">RNA polymerase subunit sigma-24</fullName>
    </submittedName>
</protein>
<accession>A0A512M4R8</accession>
<sequence>MTQASNIPFPATRWSLVAGARAASDPARKRAALEELCRLYWLPIYGFLRRRGLPAAEAQDAAQGFFLSLLEEDLFAKAKSETGKMRSFLLGALQRWQRGEWRKGQAEKRGGGQELFSLDVMAEEDSFEAAGPEDETPERHFEKSCAMVLLEAAMQRLEKEQTAAGKWATFHTLRPLLAPLGGQVPLVQEVAAQRLRLTPEALRVALHRLRKRFAEILRETVADTLANPTGEAVQEEMDALRAAFG</sequence>
<dbReference type="OrthoDB" id="270411at2"/>
<dbReference type="Gene3D" id="1.10.1740.10">
    <property type="match status" value="1"/>
</dbReference>
<organism evidence="1 2">
    <name type="scientific">Brevifollis gellanilyticus</name>
    <dbReference type="NCBI Taxonomy" id="748831"/>
    <lineage>
        <taxon>Bacteria</taxon>
        <taxon>Pseudomonadati</taxon>
        <taxon>Verrucomicrobiota</taxon>
        <taxon>Verrucomicrobiia</taxon>
        <taxon>Verrucomicrobiales</taxon>
        <taxon>Verrucomicrobiaceae</taxon>
    </lineage>
</organism>
<name>A0A512M4R8_9BACT</name>
<evidence type="ECO:0000313" key="2">
    <source>
        <dbReference type="Proteomes" id="UP000321577"/>
    </source>
</evidence>
<dbReference type="Proteomes" id="UP000321577">
    <property type="component" value="Unassembled WGS sequence"/>
</dbReference>
<proteinExistence type="predicted"/>
<dbReference type="RefSeq" id="WP_146849184.1">
    <property type="nucleotide sequence ID" value="NZ_BKAG01000005.1"/>
</dbReference>
<dbReference type="EMBL" id="BKAG01000005">
    <property type="protein sequence ID" value="GEP41723.1"/>
    <property type="molecule type" value="Genomic_DNA"/>
</dbReference>
<evidence type="ECO:0000313" key="1">
    <source>
        <dbReference type="EMBL" id="GEP41723.1"/>
    </source>
</evidence>
<gene>
    <name evidence="1" type="ORF">BGE01nite_10140</name>
</gene>
<comment type="caution">
    <text evidence="1">The sequence shown here is derived from an EMBL/GenBank/DDBJ whole genome shotgun (WGS) entry which is preliminary data.</text>
</comment>
<reference evidence="1 2" key="1">
    <citation type="submission" date="2019-07" db="EMBL/GenBank/DDBJ databases">
        <title>Whole genome shotgun sequence of Brevifollis gellanilyticus NBRC 108608.</title>
        <authorList>
            <person name="Hosoyama A."/>
            <person name="Uohara A."/>
            <person name="Ohji S."/>
            <person name="Ichikawa N."/>
        </authorList>
    </citation>
    <scope>NUCLEOTIDE SEQUENCE [LARGE SCALE GENOMIC DNA]</scope>
    <source>
        <strain evidence="1 2">NBRC 108608</strain>
    </source>
</reference>